<evidence type="ECO:0000313" key="2">
    <source>
        <dbReference type="EMBL" id="GHP06598.1"/>
    </source>
</evidence>
<comment type="caution">
    <text evidence="2">The sequence shown here is derived from an EMBL/GenBank/DDBJ whole genome shotgun (WGS) entry which is preliminary data.</text>
</comment>
<evidence type="ECO:0000256" key="1">
    <source>
        <dbReference type="SAM" id="MobiDB-lite"/>
    </source>
</evidence>
<evidence type="ECO:0000313" key="3">
    <source>
        <dbReference type="Proteomes" id="UP000660262"/>
    </source>
</evidence>
<organism evidence="2 3">
    <name type="scientific">Pycnococcus provasolii</name>
    <dbReference type="NCBI Taxonomy" id="41880"/>
    <lineage>
        <taxon>Eukaryota</taxon>
        <taxon>Viridiplantae</taxon>
        <taxon>Chlorophyta</taxon>
        <taxon>Pseudoscourfieldiophyceae</taxon>
        <taxon>Pseudoscourfieldiales</taxon>
        <taxon>Pycnococcaceae</taxon>
        <taxon>Pycnococcus</taxon>
    </lineage>
</organism>
<feature type="compositionally biased region" description="Pro residues" evidence="1">
    <location>
        <begin position="332"/>
        <end position="344"/>
    </location>
</feature>
<name>A0A830HIA2_9CHLO</name>
<feature type="compositionally biased region" description="Basic and acidic residues" evidence="1">
    <location>
        <begin position="463"/>
        <end position="480"/>
    </location>
</feature>
<feature type="region of interest" description="Disordered" evidence="1">
    <location>
        <begin position="16"/>
        <end position="96"/>
    </location>
</feature>
<accession>A0A830HIA2</accession>
<dbReference type="Proteomes" id="UP000660262">
    <property type="component" value="Unassembled WGS sequence"/>
</dbReference>
<feature type="compositionally biased region" description="Low complexity" evidence="1">
    <location>
        <begin position="231"/>
        <end position="240"/>
    </location>
</feature>
<proteinExistence type="predicted"/>
<feature type="compositionally biased region" description="Basic and acidic residues" evidence="1">
    <location>
        <begin position="195"/>
        <end position="216"/>
    </location>
</feature>
<reference evidence="2" key="1">
    <citation type="submission" date="2020-10" db="EMBL/GenBank/DDBJ databases">
        <title>Unveiling of a novel bifunctional photoreceptor, Dualchrome1, isolated from a cosmopolitan green alga.</title>
        <authorList>
            <person name="Suzuki S."/>
            <person name="Kawachi M."/>
        </authorList>
    </citation>
    <scope>NUCLEOTIDE SEQUENCE</scope>
    <source>
        <strain evidence="2">NIES 2893</strain>
    </source>
</reference>
<feature type="compositionally biased region" description="Low complexity" evidence="1">
    <location>
        <begin position="44"/>
        <end position="54"/>
    </location>
</feature>
<dbReference type="EMBL" id="BNJQ01000013">
    <property type="protein sequence ID" value="GHP06598.1"/>
    <property type="molecule type" value="Genomic_DNA"/>
</dbReference>
<keyword evidence="3" id="KW-1185">Reference proteome</keyword>
<gene>
    <name evidence="2" type="ORF">PPROV_000534300</name>
</gene>
<feature type="region of interest" description="Disordered" evidence="1">
    <location>
        <begin position="463"/>
        <end position="511"/>
    </location>
</feature>
<sequence length="511" mass="52958">MPRLASSGLFSGVAVAALPGDSDDSGRQNIAPMDTEDTGGSAGNAGTANAGAAGFVTRRPRTSGKKGVVPGPPPVDYKPSGGRKGPPPPPPVPLSRVALAKSAAPPANSLPKLPDLSGVKMENQHVYQIPEEVRMEIFELRTKFKFSNAELAAAVGRSGGANPGQAVGRFLNATGESGDQKQIYTPLAHFVEKMRIYEKRPKSQKRKQLEKDAERRPGKKPLLVSDLKTISAPAGAARASAPPPPPPAGKGKGTAAASASASAGKSQSKAKKGALPPPPPPSVKGKGGLPKKTKSPPPPPSVMGGVKKGGRKAGPPPPPPASKKGGKVPKAPLLPPPPEAPPPEGKSGRKGPPPPPPVPRSRVALAKADASSSLPVLPYLSGVKMENQHVYQIPEEVRMEIFELRTKFKFSNAELAAAVGRTGGANPGQAVNRFLNATGGIGENMNIYTPLAHFVEKMRIYEKRPKSQKRKQLEKDAERRPGKKPLLVSDLKTTSGSSRGAMAPAGAGASA</sequence>
<dbReference type="AlphaFoldDB" id="A0A830HIA2"/>
<feature type="compositionally biased region" description="Low complexity" evidence="1">
    <location>
        <begin position="253"/>
        <end position="267"/>
    </location>
</feature>
<feature type="region of interest" description="Disordered" evidence="1">
    <location>
        <begin position="195"/>
        <end position="367"/>
    </location>
</feature>
<protein>
    <submittedName>
        <fullName evidence="2">Uncharacterized protein</fullName>
    </submittedName>
</protein>
<feature type="compositionally biased region" description="Low complexity" evidence="1">
    <location>
        <begin position="495"/>
        <end position="511"/>
    </location>
</feature>